<evidence type="ECO:0000313" key="3">
    <source>
        <dbReference type="Proteomes" id="UP000665026"/>
    </source>
</evidence>
<dbReference type="KEGG" id="cact:HZ995_14550"/>
<organism evidence="2 3">
    <name type="scientific">Cognatishimia activa</name>
    <dbReference type="NCBI Taxonomy" id="1715691"/>
    <lineage>
        <taxon>Bacteria</taxon>
        <taxon>Pseudomonadati</taxon>
        <taxon>Pseudomonadota</taxon>
        <taxon>Alphaproteobacteria</taxon>
        <taxon>Rhodobacterales</taxon>
        <taxon>Paracoccaceae</taxon>
        <taxon>Cognatishimia</taxon>
    </lineage>
</organism>
<name>A0A975ER62_9RHOB</name>
<accession>A0A975ER62</accession>
<protein>
    <submittedName>
        <fullName evidence="2">3-oxoadipate enol-lactonase</fullName>
        <ecNumber evidence="2">3.1.1.24</ecNumber>
    </submittedName>
</protein>
<dbReference type="Gene3D" id="3.40.50.1820">
    <property type="entry name" value="alpha/beta hydrolase"/>
    <property type="match status" value="1"/>
</dbReference>
<dbReference type="SUPFAM" id="SSF53474">
    <property type="entry name" value="alpha/beta-Hydrolases"/>
    <property type="match status" value="1"/>
</dbReference>
<dbReference type="InterPro" id="IPR026968">
    <property type="entry name" value="PcaD/CatD"/>
</dbReference>
<evidence type="ECO:0000259" key="1">
    <source>
        <dbReference type="Pfam" id="PF12697"/>
    </source>
</evidence>
<dbReference type="AlphaFoldDB" id="A0A975ER62"/>
<proteinExistence type="predicted"/>
<reference evidence="2" key="1">
    <citation type="submission" date="2020-07" db="EMBL/GenBank/DDBJ databases">
        <title>Genome sequences of bacteria associated with the marine, planktonic diatom Thalassiosira profunda strain ECT2AJA-044.</title>
        <authorList>
            <person name="Gargas C.B."/>
            <person name="Roberts W.R."/>
            <person name="Alverson A.J."/>
        </authorList>
    </citation>
    <scope>NUCLEOTIDE SEQUENCE</scope>
    <source>
        <strain evidence="2">ECT2AJA-044</strain>
    </source>
</reference>
<dbReference type="GO" id="GO:0042952">
    <property type="term" value="P:beta-ketoadipate pathway"/>
    <property type="evidence" value="ECO:0007669"/>
    <property type="project" value="InterPro"/>
</dbReference>
<dbReference type="PANTHER" id="PTHR43798">
    <property type="entry name" value="MONOACYLGLYCEROL LIPASE"/>
    <property type="match status" value="1"/>
</dbReference>
<dbReference type="InterPro" id="IPR050266">
    <property type="entry name" value="AB_hydrolase_sf"/>
</dbReference>
<dbReference type="Pfam" id="PF12697">
    <property type="entry name" value="Abhydrolase_6"/>
    <property type="match status" value="1"/>
</dbReference>
<dbReference type="NCBIfam" id="TIGR02427">
    <property type="entry name" value="protocat_pcaD"/>
    <property type="match status" value="1"/>
</dbReference>
<dbReference type="InterPro" id="IPR000073">
    <property type="entry name" value="AB_hydrolase_1"/>
</dbReference>
<dbReference type="EC" id="3.1.1.24" evidence="2"/>
<dbReference type="GO" id="GO:0047570">
    <property type="term" value="F:3-oxoadipate enol-lactonase activity"/>
    <property type="evidence" value="ECO:0007669"/>
    <property type="project" value="UniProtKB-EC"/>
</dbReference>
<gene>
    <name evidence="2" type="primary">pcaD</name>
    <name evidence="2" type="ORF">HZ995_14550</name>
</gene>
<dbReference type="EMBL" id="CP060010">
    <property type="protein sequence ID" value="QTN35676.1"/>
    <property type="molecule type" value="Genomic_DNA"/>
</dbReference>
<feature type="domain" description="AB hydrolase-1" evidence="1">
    <location>
        <begin position="24"/>
        <end position="250"/>
    </location>
</feature>
<dbReference type="RefSeq" id="WP_209356380.1">
    <property type="nucleotide sequence ID" value="NZ_CP060010.1"/>
</dbReference>
<dbReference type="InterPro" id="IPR029058">
    <property type="entry name" value="AB_hydrolase_fold"/>
</dbReference>
<keyword evidence="2" id="KW-0378">Hydrolase</keyword>
<sequence length="262" mass="28757">MQIAEFDNLALNWRQDGNPEGRPVVFANSLGTDFRLWDAVLPLLPTSLRYIRMDKRGHGLSSVPDGPYSIDDLAGDVAQFLDRLEVKDVFFIGLSIGGLIAQKLAYTRPDLCHSMVLSNTAAKIGTPELWNTRIDAINEGGIEVISEPTMERWFAPEFRSTPDCLAWKHMLERTHTLGYVSCCAAIADADLREEAASLTLPTYGICGSDDGATPPELTKSTLDLIAGSQFHIIDGTGHLPCVEKPQDYAALITKFLKESGFV</sequence>
<evidence type="ECO:0000313" key="2">
    <source>
        <dbReference type="EMBL" id="QTN35676.1"/>
    </source>
</evidence>
<dbReference type="Proteomes" id="UP000665026">
    <property type="component" value="Chromosome"/>
</dbReference>